<sequence length="287" mass="32353">MTKLKKTSKTKLQEEAHNVGSGQTIVQPDVNDNKATTISDIREQTHGERTTQLEDEHRIRKAFVDKDWNEIKIADSWQIFKVMAEFVEGFEKLSKIGPCVSIFGSARTKPENPYYQQAEEIAAKLVRHGYGVITGGGPGIMEAGNKGARAEGGKSVGLNIELPFEQTHNIYIDPDKVINFDYFFVRKVMFVKYAQAFVGMPGGFGTLDELFEAITLIQTRKIGRFPIVLVGSAYWNGLFKWIEDVMLHEEHNISPEDMALVQIVDDAAEAVKIIDDFYHKYSLSPNF</sequence>
<feature type="compositionally biased region" description="Basic and acidic residues" evidence="3">
    <location>
        <begin position="40"/>
        <end position="53"/>
    </location>
</feature>
<protein>
    <recommendedName>
        <fullName evidence="2">Cytokinin riboside 5'-monophosphate phosphoribohydrolase</fullName>
        <ecNumber evidence="2">3.2.2.n1</ecNumber>
    </recommendedName>
</protein>
<dbReference type="PANTHER" id="PTHR43393:SF3">
    <property type="entry name" value="LYSINE DECARBOXYLASE-LIKE PROTEIN"/>
    <property type="match status" value="1"/>
</dbReference>
<keyword evidence="2" id="KW-0203">Cytokinin biosynthesis</keyword>
<evidence type="ECO:0000256" key="2">
    <source>
        <dbReference type="RuleBase" id="RU363015"/>
    </source>
</evidence>
<dbReference type="Pfam" id="PF03641">
    <property type="entry name" value="Lysine_decarbox"/>
    <property type="match status" value="1"/>
</dbReference>
<evidence type="ECO:0000256" key="3">
    <source>
        <dbReference type="SAM" id="MobiDB-lite"/>
    </source>
</evidence>
<dbReference type="OrthoDB" id="9801098at2"/>
<evidence type="ECO:0000256" key="1">
    <source>
        <dbReference type="ARBA" id="ARBA00000274"/>
    </source>
</evidence>
<dbReference type="InterPro" id="IPR052341">
    <property type="entry name" value="LOG_family_nucleotidases"/>
</dbReference>
<dbReference type="AlphaFoldDB" id="A0A3S0H473"/>
<feature type="region of interest" description="Disordered" evidence="3">
    <location>
        <begin position="1"/>
        <end position="53"/>
    </location>
</feature>
<dbReference type="Gene3D" id="3.40.50.450">
    <property type="match status" value="1"/>
</dbReference>
<comment type="caution">
    <text evidence="4">The sequence shown here is derived from an EMBL/GenBank/DDBJ whole genome shotgun (WGS) entry which is preliminary data.</text>
</comment>
<proteinExistence type="inferred from homology"/>
<accession>A0A3S0H473</accession>
<dbReference type="InterPro" id="IPR031100">
    <property type="entry name" value="LOG_fam"/>
</dbReference>
<name>A0A3S0H473_9BACT</name>
<comment type="catalytic activity">
    <reaction evidence="1">
        <text>AMP + H2O = D-ribose 5-phosphate + adenine</text>
        <dbReference type="Rhea" id="RHEA:20129"/>
        <dbReference type="ChEBI" id="CHEBI:15377"/>
        <dbReference type="ChEBI" id="CHEBI:16708"/>
        <dbReference type="ChEBI" id="CHEBI:78346"/>
        <dbReference type="ChEBI" id="CHEBI:456215"/>
        <dbReference type="EC" id="3.2.2.4"/>
    </reaction>
</comment>
<dbReference type="NCBIfam" id="TIGR00730">
    <property type="entry name" value="Rossman fold protein, TIGR00730 family"/>
    <property type="match status" value="1"/>
</dbReference>
<keyword evidence="2" id="KW-0378">Hydrolase</keyword>
<dbReference type="GO" id="GO:0005829">
    <property type="term" value="C:cytosol"/>
    <property type="evidence" value="ECO:0007669"/>
    <property type="project" value="TreeGrafter"/>
</dbReference>
<dbReference type="PANTHER" id="PTHR43393">
    <property type="entry name" value="CYTOKININ RIBOSIDE 5'-MONOPHOSPHATE PHOSPHORIBOHYDROLASE"/>
    <property type="match status" value="1"/>
</dbReference>
<dbReference type="Proteomes" id="UP000282184">
    <property type="component" value="Unassembled WGS sequence"/>
</dbReference>
<dbReference type="EMBL" id="RXOF01000013">
    <property type="protein sequence ID" value="RTQ47212.1"/>
    <property type="molecule type" value="Genomic_DNA"/>
</dbReference>
<keyword evidence="5" id="KW-1185">Reference proteome</keyword>
<dbReference type="InterPro" id="IPR005269">
    <property type="entry name" value="LOG"/>
</dbReference>
<evidence type="ECO:0000313" key="5">
    <source>
        <dbReference type="Proteomes" id="UP000282184"/>
    </source>
</evidence>
<comment type="similarity">
    <text evidence="2">Belongs to the LOG family.</text>
</comment>
<organism evidence="4 5">
    <name type="scientific">Hymenobacter gummosus</name>
    <dbReference type="NCBI Taxonomy" id="1776032"/>
    <lineage>
        <taxon>Bacteria</taxon>
        <taxon>Pseudomonadati</taxon>
        <taxon>Bacteroidota</taxon>
        <taxon>Cytophagia</taxon>
        <taxon>Cytophagales</taxon>
        <taxon>Hymenobacteraceae</taxon>
        <taxon>Hymenobacter</taxon>
    </lineage>
</organism>
<dbReference type="EC" id="3.2.2.n1" evidence="2"/>
<dbReference type="RefSeq" id="WP_126695010.1">
    <property type="nucleotide sequence ID" value="NZ_RXOF01000013.1"/>
</dbReference>
<gene>
    <name evidence="4" type="ORF">EJV47_20170</name>
</gene>
<dbReference type="GO" id="GO:0009691">
    <property type="term" value="P:cytokinin biosynthetic process"/>
    <property type="evidence" value="ECO:0007669"/>
    <property type="project" value="UniProtKB-UniRule"/>
</dbReference>
<dbReference type="GO" id="GO:0008714">
    <property type="term" value="F:AMP nucleosidase activity"/>
    <property type="evidence" value="ECO:0007669"/>
    <property type="project" value="UniProtKB-EC"/>
</dbReference>
<reference evidence="4 5" key="1">
    <citation type="submission" date="2018-12" db="EMBL/GenBank/DDBJ databases">
        <title>Hymenobacter gummosus sp. nov., isolated from a spring.</title>
        <authorList>
            <person name="Nie L."/>
        </authorList>
    </citation>
    <scope>NUCLEOTIDE SEQUENCE [LARGE SCALE GENOMIC DNA]</scope>
    <source>
        <strain evidence="4 5">KCTC 52166</strain>
    </source>
</reference>
<evidence type="ECO:0000313" key="4">
    <source>
        <dbReference type="EMBL" id="RTQ47212.1"/>
    </source>
</evidence>
<dbReference type="SUPFAM" id="SSF102405">
    <property type="entry name" value="MCP/YpsA-like"/>
    <property type="match status" value="1"/>
</dbReference>